<feature type="compositionally biased region" description="Low complexity" evidence="7">
    <location>
        <begin position="1214"/>
        <end position="1231"/>
    </location>
</feature>
<proteinExistence type="inferred from homology"/>
<comment type="caution">
    <text evidence="9">The sequence shown here is derived from an EMBL/GenBank/DDBJ whole genome shotgun (WGS) entry which is preliminary data.</text>
</comment>
<dbReference type="InterPro" id="IPR011009">
    <property type="entry name" value="Kinase-like_dom_sf"/>
</dbReference>
<evidence type="ECO:0000256" key="2">
    <source>
        <dbReference type="ARBA" id="ARBA00022741"/>
    </source>
</evidence>
<dbReference type="InterPro" id="IPR050339">
    <property type="entry name" value="CC_SR_Kinase"/>
</dbReference>
<feature type="region of interest" description="Disordered" evidence="7">
    <location>
        <begin position="651"/>
        <end position="673"/>
    </location>
</feature>
<evidence type="ECO:0000313" key="9">
    <source>
        <dbReference type="EMBL" id="CAH2350210.1"/>
    </source>
</evidence>
<feature type="binding site" evidence="6">
    <location>
        <position position="975"/>
    </location>
    <ligand>
        <name>ATP</name>
        <dbReference type="ChEBI" id="CHEBI:30616"/>
    </ligand>
</feature>
<evidence type="ECO:0000256" key="1">
    <source>
        <dbReference type="ARBA" id="ARBA00022679"/>
    </source>
</evidence>
<organism evidence="9 10">
    <name type="scientific">[Candida] railenensis</name>
    <dbReference type="NCBI Taxonomy" id="45579"/>
    <lineage>
        <taxon>Eukaryota</taxon>
        <taxon>Fungi</taxon>
        <taxon>Dikarya</taxon>
        <taxon>Ascomycota</taxon>
        <taxon>Saccharomycotina</taxon>
        <taxon>Pichiomycetes</taxon>
        <taxon>Debaryomycetaceae</taxon>
        <taxon>Kurtzmaniella</taxon>
    </lineage>
</organism>
<dbReference type="PANTHER" id="PTHR11042:SF196">
    <property type="entry name" value="MITOSIS INHIBITOR PROTEIN KINASE SWE1"/>
    <property type="match status" value="1"/>
</dbReference>
<dbReference type="PROSITE" id="PS00108">
    <property type="entry name" value="PROTEIN_KINASE_ST"/>
    <property type="match status" value="1"/>
</dbReference>
<feature type="compositionally biased region" description="Polar residues" evidence="7">
    <location>
        <begin position="253"/>
        <end position="264"/>
    </location>
</feature>
<feature type="region of interest" description="Disordered" evidence="7">
    <location>
        <begin position="393"/>
        <end position="412"/>
    </location>
</feature>
<feature type="region of interest" description="Disordered" evidence="7">
    <location>
        <begin position="1"/>
        <end position="62"/>
    </location>
</feature>
<dbReference type="Proteomes" id="UP000837801">
    <property type="component" value="Unassembled WGS sequence"/>
</dbReference>
<keyword evidence="1" id="KW-0808">Transferase</keyword>
<dbReference type="OrthoDB" id="5337378at2759"/>
<name>A0A9P0QKB2_9ASCO</name>
<dbReference type="SMART" id="SM00220">
    <property type="entry name" value="S_TKc"/>
    <property type="match status" value="1"/>
</dbReference>
<accession>A0A9P0QKB2</accession>
<dbReference type="InterPro" id="IPR008271">
    <property type="entry name" value="Ser/Thr_kinase_AS"/>
</dbReference>
<dbReference type="PROSITE" id="PS00107">
    <property type="entry name" value="PROTEIN_KINASE_ATP"/>
    <property type="match status" value="1"/>
</dbReference>
<sequence length="1314" mass="145300">MSSSHRSRSSSKTPTSERRRRQSNSQSSTSKPSLYFKAKKDPNGGTPTTLDPYSPNRASQTFQSKTSIPLDYFTNNHFSTSFNSLILDDDEDATITRNRISRSPPFNVKDPKPSSSRSSASNSSSSSSSSSSNYYESEGDDDINDRGTEVGEDFSAITIDKFKKYQSPVKANRKLFNSNTTVISDDTIVDDTIIEPRSQSASQQSSIKRSSKFLNLSIESSHNKFIHQSASSSSSGGSNTAHSMGRGSGNGSSDGITAPNSNGRNPKFDDPQQYEDIDYISDLNEIDSSITPIKHHHQHQRKSATAKLHSSASTSTTTTPFQNNKFKRPHILISQSPSPSSKDNGKIVNKSQLFKPHEQFVNELEQMQKPKLYSPSKLGVNFKLLKNSNKDAIISPNRPHTPRKEIINSSSNLSGGIFGHMDRQKRALSGSSNHARLSSSGPASNIKSPFTTGNDEIAPRPMSPSSNSAQVLMAASNTLQQQLCALPTSSSPVLHGFEFYNLDNLDSMEIDDSPSKGRKFSNSSNINTTTNNSKLNSISNTPKNNNDSIIIYQDKDKDNENDILKSRKKVRNQQEVITYDDKENLDKKFHTSSYKFVKPLQTAFKSTGLMKKNSLSNKIEGERKLPPETPIKRHPIMLLGNSSNITLEHQQQQPQPHLIGPQSRESSFSQMISSTQDEDYLDNSIEIGRNTSTTGGGNADNSISDTSSTFFRSNQTSSSQKIIHNILSHNNGDLDLEFSGSEADFDRNVSTSSQSDFPQESNHEILNAELLGHSDEVKYGNSMTVDADIDEDLIPETPTKSTAVKKSSSMPANFSPVSFSKRRSSRVKDKKLPKLNMLSMSKYKLKSDEPSTPIMNIVQLAHENKVDSKDYAIARGGGVGGGRSTIDMGINSGIPSSDATSHNYSSTLDSINSSQATLCTESLARATKIDDHLINKFGVKNIKYLGTGEFSVAFECSFQDQRLAIKRSKKQIIGKLEKKAILREIEALRALTSVKDNDKLNQLEQDAGKEYLVYFIEAWDFNNYYYIMTEYCEGGTLFEFLEENKNYKIDEFRIWKILIEILSGLKFIHSQNYLHLDLKPANIFITFEGSLKIGDFGLATKLPILEKDFDLEGDRNYIAPELINDKIYTPFADIFSVGLIILEIAANIILPDNGTPWRKLRSGDLSDAGKLSSDNISDFLQHQNFSSLSSYNSCGMSSTSSLSHHFHNTNLQHPPNTAPSTAATSTTTRSGPGSGTGIRTELKDLIPLWAPEFLVGNSVVNLDSLVSKMLNPNPFDRPTAKMILEMNECVLIENRRKASATIFEGEFGPSSDDD</sequence>
<dbReference type="Pfam" id="PF00069">
    <property type="entry name" value="Pkinase"/>
    <property type="match status" value="1"/>
</dbReference>
<feature type="compositionally biased region" description="Polar residues" evidence="7">
    <location>
        <begin position="689"/>
        <end position="712"/>
    </location>
</feature>
<dbReference type="EMBL" id="CAKXYY010000001">
    <property type="protein sequence ID" value="CAH2350210.1"/>
    <property type="molecule type" value="Genomic_DNA"/>
</dbReference>
<feature type="compositionally biased region" description="Basic residues" evidence="7">
    <location>
        <begin position="293"/>
        <end position="304"/>
    </location>
</feature>
<feature type="compositionally biased region" description="Low complexity" evidence="7">
    <location>
        <begin position="229"/>
        <end position="238"/>
    </location>
</feature>
<feature type="region of interest" description="Disordered" evidence="7">
    <location>
        <begin position="686"/>
        <end position="712"/>
    </location>
</feature>
<evidence type="ECO:0000256" key="6">
    <source>
        <dbReference type="PROSITE-ProRule" id="PRU10141"/>
    </source>
</evidence>
<protein>
    <submittedName>
        <fullName evidence="9">Mitosis inhibitor protein kinase Swe1p</fullName>
    </submittedName>
</protein>
<feature type="compositionally biased region" description="Low complexity" evidence="7">
    <location>
        <begin position="114"/>
        <end position="132"/>
    </location>
</feature>
<dbReference type="GO" id="GO:0005737">
    <property type="term" value="C:cytoplasm"/>
    <property type="evidence" value="ECO:0007669"/>
    <property type="project" value="TreeGrafter"/>
</dbReference>
<feature type="compositionally biased region" description="Polar residues" evidence="7">
    <location>
        <begin position="800"/>
        <end position="812"/>
    </location>
</feature>
<dbReference type="InterPro" id="IPR000719">
    <property type="entry name" value="Prot_kinase_dom"/>
</dbReference>
<feature type="compositionally biased region" description="Polar residues" evidence="7">
    <location>
        <begin position="45"/>
        <end position="62"/>
    </location>
</feature>
<dbReference type="Gene3D" id="3.30.200.20">
    <property type="entry name" value="Phosphorylase Kinase, domain 1"/>
    <property type="match status" value="1"/>
</dbReference>
<dbReference type="GO" id="GO:0005634">
    <property type="term" value="C:nucleus"/>
    <property type="evidence" value="ECO:0007669"/>
    <property type="project" value="TreeGrafter"/>
</dbReference>
<keyword evidence="10" id="KW-1185">Reference proteome</keyword>
<evidence type="ECO:0000256" key="4">
    <source>
        <dbReference type="ARBA" id="ARBA00022840"/>
    </source>
</evidence>
<feature type="region of interest" description="Disordered" evidence="7">
    <location>
        <begin position="512"/>
        <end position="548"/>
    </location>
</feature>
<feature type="region of interest" description="Disordered" evidence="7">
    <location>
        <begin position="800"/>
        <end position="828"/>
    </location>
</feature>
<dbReference type="GO" id="GO:0110031">
    <property type="term" value="P:negative regulation of G2/MI transition of meiotic cell cycle"/>
    <property type="evidence" value="ECO:0007669"/>
    <property type="project" value="TreeGrafter"/>
</dbReference>
<dbReference type="GO" id="GO:0030447">
    <property type="term" value="P:filamentous growth"/>
    <property type="evidence" value="ECO:0007669"/>
    <property type="project" value="UniProtKB-ARBA"/>
</dbReference>
<feature type="compositionally biased region" description="Polar residues" evidence="7">
    <location>
        <begin position="429"/>
        <end position="454"/>
    </location>
</feature>
<feature type="region of interest" description="Disordered" evidence="7">
    <location>
        <begin position="1205"/>
        <end position="1237"/>
    </location>
</feature>
<feature type="compositionally biased region" description="Polar residues" evidence="7">
    <location>
        <begin position="663"/>
        <end position="673"/>
    </location>
</feature>
<dbReference type="SUPFAM" id="SSF56112">
    <property type="entry name" value="Protein kinase-like (PK-like)"/>
    <property type="match status" value="1"/>
</dbReference>
<dbReference type="Gene3D" id="1.10.510.10">
    <property type="entry name" value="Transferase(Phosphotransferase) domain 1"/>
    <property type="match status" value="1"/>
</dbReference>
<dbReference type="InterPro" id="IPR017441">
    <property type="entry name" value="Protein_kinase_ATP_BS"/>
</dbReference>
<dbReference type="PANTHER" id="PTHR11042">
    <property type="entry name" value="EUKARYOTIC TRANSLATION INITIATION FACTOR 2-ALPHA KINASE EIF2-ALPHA KINASE -RELATED"/>
    <property type="match status" value="1"/>
</dbReference>
<gene>
    <name evidence="9" type="ORF">CLIB1423_01S04984</name>
</gene>
<keyword evidence="2 6" id="KW-0547">Nucleotide-binding</keyword>
<dbReference type="GO" id="GO:0004713">
    <property type="term" value="F:protein tyrosine kinase activity"/>
    <property type="evidence" value="ECO:0007669"/>
    <property type="project" value="TreeGrafter"/>
</dbReference>
<reference evidence="9" key="1">
    <citation type="submission" date="2022-03" db="EMBL/GenBank/DDBJ databases">
        <authorList>
            <person name="Legras J.-L."/>
            <person name="Devillers H."/>
            <person name="Grondin C."/>
        </authorList>
    </citation>
    <scope>NUCLEOTIDE SEQUENCE</scope>
    <source>
        <strain evidence="9">CLIB 1423</strain>
    </source>
</reference>
<evidence type="ECO:0000256" key="7">
    <source>
        <dbReference type="SAM" id="MobiDB-lite"/>
    </source>
</evidence>
<evidence type="ECO:0000313" key="10">
    <source>
        <dbReference type="Proteomes" id="UP000837801"/>
    </source>
</evidence>
<dbReference type="PROSITE" id="PS50011">
    <property type="entry name" value="PROTEIN_KINASE_DOM"/>
    <property type="match status" value="1"/>
</dbReference>
<feature type="region of interest" description="Disordered" evidence="7">
    <location>
        <begin position="293"/>
        <end position="327"/>
    </location>
</feature>
<feature type="domain" description="Protein kinase" evidence="8">
    <location>
        <begin position="939"/>
        <end position="1290"/>
    </location>
</feature>
<feature type="compositionally biased region" description="Low complexity" evidence="7">
    <location>
        <begin position="305"/>
        <end position="319"/>
    </location>
</feature>
<comment type="similarity">
    <text evidence="5">Belongs to the protein kinase superfamily. Ser/Thr protein kinase family. GCN2 subfamily.</text>
</comment>
<evidence type="ECO:0000259" key="8">
    <source>
        <dbReference type="PROSITE" id="PS50011"/>
    </source>
</evidence>
<evidence type="ECO:0000256" key="5">
    <source>
        <dbReference type="ARBA" id="ARBA00037982"/>
    </source>
</evidence>
<dbReference type="GO" id="GO:0005524">
    <property type="term" value="F:ATP binding"/>
    <property type="evidence" value="ECO:0007669"/>
    <property type="project" value="UniProtKB-UniRule"/>
</dbReference>
<feature type="compositionally biased region" description="Low complexity" evidence="7">
    <location>
        <begin position="521"/>
        <end position="541"/>
    </location>
</feature>
<evidence type="ECO:0000256" key="3">
    <source>
        <dbReference type="ARBA" id="ARBA00022777"/>
    </source>
</evidence>
<keyword evidence="3" id="KW-0418">Kinase</keyword>
<feature type="region of interest" description="Disordered" evidence="7">
    <location>
        <begin position="96"/>
        <end position="148"/>
    </location>
</feature>
<feature type="region of interest" description="Disordered" evidence="7">
    <location>
        <begin position="425"/>
        <end position="467"/>
    </location>
</feature>
<feature type="region of interest" description="Disordered" evidence="7">
    <location>
        <begin position="225"/>
        <end position="272"/>
    </location>
</feature>
<keyword evidence="4 6" id="KW-0067">ATP-binding</keyword>